<feature type="region of interest" description="Disordered" evidence="1">
    <location>
        <begin position="373"/>
        <end position="409"/>
    </location>
</feature>
<reference evidence="4 5" key="1">
    <citation type="submission" date="2024-11" db="EMBL/GenBank/DDBJ databases">
        <title>Chromosome-level genome assembly of Eucalyptus globulus Labill. provides insights into its genome evolution.</title>
        <authorList>
            <person name="Li X."/>
        </authorList>
    </citation>
    <scope>NUCLEOTIDE SEQUENCE [LARGE SCALE GENOMIC DNA]</scope>
    <source>
        <strain evidence="4">CL2024</strain>
        <tissue evidence="4">Fresh tender leaves</tissue>
    </source>
</reference>
<dbReference type="Proteomes" id="UP001634007">
    <property type="component" value="Unassembled WGS sequence"/>
</dbReference>
<evidence type="ECO:0000259" key="3">
    <source>
        <dbReference type="PROSITE" id="PS50076"/>
    </source>
</evidence>
<keyword evidence="2" id="KW-0812">Transmembrane</keyword>
<feature type="compositionally biased region" description="Basic and acidic residues" evidence="1">
    <location>
        <begin position="380"/>
        <end position="390"/>
    </location>
</feature>
<evidence type="ECO:0000256" key="2">
    <source>
        <dbReference type="SAM" id="Phobius"/>
    </source>
</evidence>
<feature type="transmembrane region" description="Helical" evidence="2">
    <location>
        <begin position="457"/>
        <end position="482"/>
    </location>
</feature>
<dbReference type="InterPro" id="IPR036869">
    <property type="entry name" value="J_dom_sf"/>
</dbReference>
<dbReference type="PANTHER" id="PTHR45295:SF1">
    <property type="entry name" value="CHAPERONE PROTEIN DNAJ C76, CHLOROPLASTIC"/>
    <property type="match status" value="1"/>
</dbReference>
<evidence type="ECO:0000313" key="5">
    <source>
        <dbReference type="Proteomes" id="UP001634007"/>
    </source>
</evidence>
<accession>A0ABD3JWF3</accession>
<dbReference type="PROSITE" id="PS50076">
    <property type="entry name" value="DNAJ_2"/>
    <property type="match status" value="1"/>
</dbReference>
<comment type="caution">
    <text evidence="4">The sequence shown here is derived from an EMBL/GenBank/DDBJ whole genome shotgun (WGS) entry which is preliminary data.</text>
</comment>
<dbReference type="PANTHER" id="PTHR45295">
    <property type="entry name" value="CHAPERONE PROTEIN DNAJ C76, CHLOROPLASTIC"/>
    <property type="match status" value="1"/>
</dbReference>
<dbReference type="Pfam" id="PF13370">
    <property type="entry name" value="Fer4_13"/>
    <property type="match status" value="1"/>
</dbReference>
<dbReference type="AlphaFoldDB" id="A0ABD3JWF3"/>
<organism evidence="4 5">
    <name type="scientific">Eucalyptus globulus</name>
    <name type="common">Tasmanian blue gum</name>
    <dbReference type="NCBI Taxonomy" id="34317"/>
    <lineage>
        <taxon>Eukaryota</taxon>
        <taxon>Viridiplantae</taxon>
        <taxon>Streptophyta</taxon>
        <taxon>Embryophyta</taxon>
        <taxon>Tracheophyta</taxon>
        <taxon>Spermatophyta</taxon>
        <taxon>Magnoliopsida</taxon>
        <taxon>eudicotyledons</taxon>
        <taxon>Gunneridae</taxon>
        <taxon>Pentapetalae</taxon>
        <taxon>rosids</taxon>
        <taxon>malvids</taxon>
        <taxon>Myrtales</taxon>
        <taxon>Myrtaceae</taxon>
        <taxon>Myrtoideae</taxon>
        <taxon>Eucalypteae</taxon>
        <taxon>Eucalyptus</taxon>
    </lineage>
</organism>
<dbReference type="Gene3D" id="1.10.287.110">
    <property type="entry name" value="DnaJ domain"/>
    <property type="match status" value="1"/>
</dbReference>
<dbReference type="SUPFAM" id="SSF46565">
    <property type="entry name" value="Chaperone J-domain"/>
    <property type="match status" value="1"/>
</dbReference>
<proteinExistence type="predicted"/>
<dbReference type="InterPro" id="IPR001623">
    <property type="entry name" value="DnaJ_domain"/>
</dbReference>
<evidence type="ECO:0000256" key="1">
    <source>
        <dbReference type="SAM" id="MobiDB-lite"/>
    </source>
</evidence>
<dbReference type="Pfam" id="PF00226">
    <property type="entry name" value="DnaJ"/>
    <property type="match status" value="1"/>
</dbReference>
<keyword evidence="2" id="KW-0472">Membrane</keyword>
<protein>
    <recommendedName>
        <fullName evidence="3">J domain-containing protein</fullName>
    </recommendedName>
</protein>
<dbReference type="CDD" id="cd06257">
    <property type="entry name" value="DnaJ"/>
    <property type="match status" value="1"/>
</dbReference>
<dbReference type="SUPFAM" id="SSF54862">
    <property type="entry name" value="4Fe-4S ferredoxins"/>
    <property type="match status" value="1"/>
</dbReference>
<gene>
    <name evidence="4" type="ORF">ACJRO7_028628</name>
</gene>
<dbReference type="SMART" id="SM00271">
    <property type="entry name" value="DnaJ"/>
    <property type="match status" value="1"/>
</dbReference>
<feature type="compositionally biased region" description="Basic residues" evidence="1">
    <location>
        <begin position="392"/>
        <end position="407"/>
    </location>
</feature>
<evidence type="ECO:0000313" key="4">
    <source>
        <dbReference type="EMBL" id="KAL3731788.1"/>
    </source>
</evidence>
<dbReference type="EMBL" id="JBJKBG010000007">
    <property type="protein sequence ID" value="KAL3731788.1"/>
    <property type="molecule type" value="Genomic_DNA"/>
</dbReference>
<keyword evidence="5" id="KW-1185">Reference proteome</keyword>
<feature type="domain" description="J" evidence="3">
    <location>
        <begin position="76"/>
        <end position="139"/>
    </location>
</feature>
<dbReference type="Gene3D" id="3.30.70.20">
    <property type="match status" value="1"/>
</dbReference>
<keyword evidence="2" id="KW-1133">Transmembrane helix</keyword>
<name>A0ABD3JWF3_EUCGL</name>
<sequence length="494" mass="53511">MSASTSPCLISPAASIATAAISKPNRLRLGFGFGFDLDARKHRSASASSSSSSSSSSSCRAASSSSSASWMMTDFDLYDLLGIDSSSSPAQIKLAYRSLQKRCHPDIAGPEGHDMSIILNDAYALLSDPASRAAYDKEQAKTSELRGYTGKPIYSVWLGSDSEQRAVFVDEVKCIGCLKCALCAERTFAIESVYGRARVVAQWADPNHKIQQAIEACPVDCISIVERSDLAALEFLMSKQPRGNVRIGASNSVGSRVSNIFVDVKKFQTRVTEARSKAATTDDETDLQMKARVSAIQAIRSISNWIYWQSPDTGSKALTRRTGDSRDPDLKKLRDAAASRKLAGVKSANARRTTASLYHDEYWIPTLHALPPATATEEESAPRVSKESSSNKRQKRRDPRPSTKRNTSRNPLWRAFPVCAASVAAAIVRSQVGGGMVGDLQQHVGGSLALDIVNSSWMQVLLAGITWYFIVVTVVDLVEAALSKVGSAKEQKKM</sequence>